<dbReference type="InterPro" id="IPR040026">
    <property type="entry name" value="FliD"/>
</dbReference>
<reference evidence="10 11" key="1">
    <citation type="submission" date="2017-03" db="EMBL/GenBank/DDBJ databases">
        <title>Draft Genome sequence of Marispirochaeta sp. strain JC444.</title>
        <authorList>
            <person name="Shivani Y."/>
            <person name="Subhash Y."/>
            <person name="Sasikala C."/>
            <person name="Ramana C."/>
        </authorList>
    </citation>
    <scope>NUCLEOTIDE SEQUENCE [LARGE SCALE GENOMIC DNA]</scope>
    <source>
        <strain evidence="10 11">JC444</strain>
    </source>
</reference>
<dbReference type="GO" id="GO:0055040">
    <property type="term" value="C:periplasmic flagellum"/>
    <property type="evidence" value="ECO:0007669"/>
    <property type="project" value="UniProtKB-SubCell"/>
</dbReference>
<evidence type="ECO:0000256" key="7">
    <source>
        <dbReference type="SAM" id="MobiDB-lite"/>
    </source>
</evidence>
<evidence type="ECO:0000256" key="6">
    <source>
        <dbReference type="RuleBase" id="RU362066"/>
    </source>
</evidence>
<sequence>MSDFSIPGVSSKYNTDKMIEDLMKLERVPLTRAEERIETFELQKRNWQEINRGLARVQDSAKKLFGFENPFMERLAVSGDESILGASASREAVEETRSVLVKKVARADRFLSDSLDNDFRVAKGIYGFSIGDREFSFSYNGGTLADFAATLQRRSNGLLRSSVVKNTPSTQVLMIEGTRTGSSNTISFLEDSRRLALDAGILKQAAAGSRTVEPTPETVKTPAGAVSGSAAISEGKLVLEPQTRRELQFSPPIRPEAGFMLEFTVEIEKLPEDEYVPPEPPSGPASPDPGGVTLDDVTVRNFGTNPALPSWSPPPPPVKTLDMNILSLRQSGSSVRLPPLRDQEGTQTVQVPLEPGSGSIQALIVDNINTHRRVSVSAVRFYDPDSRGDLEPKNPVATASDAVIEVDGIEVIRESNEIDDVIQGVTLDLRRPGDQAIDLEITPDRKTAKDSIIEFVGYYNQLISQINIYTSRDETVVNELDYLSDDEREQALEKLGLFQGETSLTQMKNRLQRIMMDPYTTRSGSELALLAQIGISTNSRTGGALRASRLRGYLEIDEAALDKALESRLESVKDLFGYDSDGDLIVDQGAAVSIDNYIRPYVQTGGIIAYKTSAIDGQIDRTNREIVNLERSLERKEQQLRREYGMMEGALQQLEDNSRSLESFNNRNQD</sequence>
<evidence type="ECO:0000256" key="4">
    <source>
        <dbReference type="ARBA" id="ARBA00023054"/>
    </source>
</evidence>
<evidence type="ECO:0000259" key="8">
    <source>
        <dbReference type="Pfam" id="PF02465"/>
    </source>
</evidence>
<evidence type="ECO:0000313" key="11">
    <source>
        <dbReference type="Proteomes" id="UP000192343"/>
    </source>
</evidence>
<dbReference type="RefSeq" id="WP_083051433.1">
    <property type="nucleotide sequence ID" value="NZ_MWQY01000014.1"/>
</dbReference>
<evidence type="ECO:0000313" key="10">
    <source>
        <dbReference type="EMBL" id="ORC34220.1"/>
    </source>
</evidence>
<comment type="subcellular location">
    <subcellularLocation>
        <location evidence="1">Bacterial flagellum</location>
    </subcellularLocation>
    <subcellularLocation>
        <location evidence="6">Periplasm</location>
    </subcellularLocation>
    <subcellularLocation>
        <location evidence="6">Periplasmic flagellum</location>
    </subcellularLocation>
</comment>
<comment type="similarity">
    <text evidence="2 6">Belongs to the FliD family.</text>
</comment>
<dbReference type="Pfam" id="PF02465">
    <property type="entry name" value="FliD_N"/>
    <property type="match status" value="1"/>
</dbReference>
<feature type="region of interest" description="Disordered" evidence="7">
    <location>
        <begin position="273"/>
        <end position="292"/>
    </location>
</feature>
<dbReference type="GO" id="GO:0007155">
    <property type="term" value="P:cell adhesion"/>
    <property type="evidence" value="ECO:0007669"/>
    <property type="project" value="InterPro"/>
</dbReference>
<dbReference type="InterPro" id="IPR010809">
    <property type="entry name" value="FliD_C"/>
</dbReference>
<keyword evidence="6" id="KW-0574">Periplasm</keyword>
<dbReference type="EMBL" id="MWQY01000014">
    <property type="protein sequence ID" value="ORC34220.1"/>
    <property type="molecule type" value="Genomic_DNA"/>
</dbReference>
<evidence type="ECO:0000256" key="3">
    <source>
        <dbReference type="ARBA" id="ARBA00011255"/>
    </source>
</evidence>
<dbReference type="GO" id="GO:0071973">
    <property type="term" value="P:bacterial-type flagellum-dependent cell motility"/>
    <property type="evidence" value="ECO:0007669"/>
    <property type="project" value="TreeGrafter"/>
</dbReference>
<dbReference type="PANTHER" id="PTHR30288:SF0">
    <property type="entry name" value="FLAGELLAR HOOK-ASSOCIATED PROTEIN 2"/>
    <property type="match status" value="1"/>
</dbReference>
<dbReference type="GO" id="GO:0009421">
    <property type="term" value="C:bacterial-type flagellum filament cap"/>
    <property type="evidence" value="ECO:0007669"/>
    <property type="project" value="InterPro"/>
</dbReference>
<name>A0A1Y1RVW9_9SPIO</name>
<dbReference type="NCBIfam" id="NF005188">
    <property type="entry name" value="PRK06664.1"/>
    <property type="match status" value="1"/>
</dbReference>
<comment type="caution">
    <text evidence="10">The sequence shown here is derived from an EMBL/GenBank/DDBJ whole genome shotgun (WGS) entry which is preliminary data.</text>
</comment>
<dbReference type="Pfam" id="PF07195">
    <property type="entry name" value="FliD_C"/>
    <property type="match status" value="1"/>
</dbReference>
<keyword evidence="4 6" id="KW-0175">Coiled coil</keyword>
<comment type="function">
    <text evidence="6">Required for morphogenesis and for the elongation of the flagellar filament by facilitating polymerization of the flagellin monomers at the tip of growing filament. Forms a capping structure, which prevents flagellin subunits (transported through the central channel of the flagellum) from leaking out without polymerization at the distal end.</text>
</comment>
<evidence type="ECO:0000259" key="9">
    <source>
        <dbReference type="Pfam" id="PF07195"/>
    </source>
</evidence>
<dbReference type="OrthoDB" id="349896at2"/>
<gene>
    <name evidence="10" type="ORF">B4O97_12975</name>
</gene>
<accession>A0A1Y1RVW9</accession>
<dbReference type="InterPro" id="IPR003481">
    <property type="entry name" value="FliD_N"/>
</dbReference>
<feature type="domain" description="Flagellar hook-associated protein 2 C-terminal" evidence="9">
    <location>
        <begin position="399"/>
        <end position="655"/>
    </location>
</feature>
<evidence type="ECO:0000256" key="5">
    <source>
        <dbReference type="ARBA" id="ARBA00023143"/>
    </source>
</evidence>
<evidence type="ECO:0000256" key="1">
    <source>
        <dbReference type="ARBA" id="ARBA00004365"/>
    </source>
</evidence>
<protein>
    <recommendedName>
        <fullName evidence="6">Flagellar hook-associated protein 2</fullName>
        <shortName evidence="6">HAP2</shortName>
    </recommendedName>
    <alternativeName>
        <fullName evidence="6">Flagellar cap protein</fullName>
    </alternativeName>
</protein>
<feature type="domain" description="Flagellar hook-associated protein 2 N-terminal" evidence="8">
    <location>
        <begin position="11"/>
        <end position="108"/>
    </location>
</feature>
<comment type="subunit">
    <text evidence="3 6">Homopentamer.</text>
</comment>
<dbReference type="Proteomes" id="UP000192343">
    <property type="component" value="Unassembled WGS sequence"/>
</dbReference>
<feature type="coiled-coil region" evidence="6">
    <location>
        <begin position="619"/>
        <end position="657"/>
    </location>
</feature>
<keyword evidence="11" id="KW-1185">Reference proteome</keyword>
<feature type="compositionally biased region" description="Pro residues" evidence="7">
    <location>
        <begin position="277"/>
        <end position="287"/>
    </location>
</feature>
<organism evidence="10 11">
    <name type="scientific">Marispirochaeta aestuarii</name>
    <dbReference type="NCBI Taxonomy" id="1963862"/>
    <lineage>
        <taxon>Bacteria</taxon>
        <taxon>Pseudomonadati</taxon>
        <taxon>Spirochaetota</taxon>
        <taxon>Spirochaetia</taxon>
        <taxon>Spirochaetales</taxon>
        <taxon>Spirochaetaceae</taxon>
        <taxon>Marispirochaeta</taxon>
    </lineage>
</organism>
<dbReference type="STRING" id="1963862.B4O97_12975"/>
<proteinExistence type="inferred from homology"/>
<keyword evidence="5 6" id="KW-0975">Bacterial flagellum</keyword>
<dbReference type="GO" id="GO:0009424">
    <property type="term" value="C:bacterial-type flagellum hook"/>
    <property type="evidence" value="ECO:0007669"/>
    <property type="project" value="UniProtKB-UniRule"/>
</dbReference>
<dbReference type="AlphaFoldDB" id="A0A1Y1RVW9"/>
<dbReference type="PANTHER" id="PTHR30288">
    <property type="entry name" value="FLAGELLAR CAP/ASSEMBLY PROTEIN FLID"/>
    <property type="match status" value="1"/>
</dbReference>
<evidence type="ECO:0000256" key="2">
    <source>
        <dbReference type="ARBA" id="ARBA00009764"/>
    </source>
</evidence>